<dbReference type="SUPFAM" id="SSF52374">
    <property type="entry name" value="Nucleotidylyl transferase"/>
    <property type="match status" value="1"/>
</dbReference>
<dbReference type="PANTHER" id="PTHR21299">
    <property type="entry name" value="CYTIDYLATE KINASE/PANTOATE-BETA-ALANINE LIGASE"/>
    <property type="match status" value="1"/>
</dbReference>
<dbReference type="GO" id="GO:0005829">
    <property type="term" value="C:cytosol"/>
    <property type="evidence" value="ECO:0007669"/>
    <property type="project" value="TreeGrafter"/>
</dbReference>
<dbReference type="PANTHER" id="PTHR21299:SF1">
    <property type="entry name" value="PANTOATE--BETA-ALANINE LIGASE"/>
    <property type="match status" value="1"/>
</dbReference>
<evidence type="ECO:0000256" key="3">
    <source>
        <dbReference type="ARBA" id="ARBA00022598"/>
    </source>
</evidence>
<dbReference type="GO" id="GO:0015940">
    <property type="term" value="P:pantothenate biosynthetic process"/>
    <property type="evidence" value="ECO:0007669"/>
    <property type="project" value="UniProtKB-UniRule"/>
</dbReference>
<dbReference type="Gene3D" id="3.30.1300.10">
    <property type="entry name" value="Pantoate-beta-alanine ligase, C-terminal domain"/>
    <property type="match status" value="1"/>
</dbReference>
<proteinExistence type="inferred from homology"/>
<dbReference type="GO" id="GO:0005524">
    <property type="term" value="F:ATP binding"/>
    <property type="evidence" value="ECO:0007669"/>
    <property type="project" value="UniProtKB-KW"/>
</dbReference>
<evidence type="ECO:0000256" key="5">
    <source>
        <dbReference type="ARBA" id="ARBA00022741"/>
    </source>
</evidence>
<evidence type="ECO:0000256" key="7">
    <source>
        <dbReference type="ARBA" id="ARBA00048258"/>
    </source>
</evidence>
<keyword evidence="3 9" id="KW-0436">Ligase</keyword>
<evidence type="ECO:0000256" key="8">
    <source>
        <dbReference type="NCBIfam" id="TIGR00018"/>
    </source>
</evidence>
<reference evidence="9" key="1">
    <citation type="journal article" date="2020" name="mSystems">
        <title>Genome- and Community-Level Interaction Insights into Carbon Utilization and Element Cycling Functions of Hydrothermarchaeota in Hydrothermal Sediment.</title>
        <authorList>
            <person name="Zhou Z."/>
            <person name="Liu Y."/>
            <person name="Xu W."/>
            <person name="Pan J."/>
            <person name="Luo Z.H."/>
            <person name="Li M."/>
        </authorList>
    </citation>
    <scope>NUCLEOTIDE SEQUENCE [LARGE SCALE GENOMIC DNA]</scope>
    <source>
        <strain evidence="9">HyVt-493</strain>
    </source>
</reference>
<protein>
    <recommendedName>
        <fullName evidence="8">Pantoate--beta-alanine ligase</fullName>
        <ecNumber evidence="8">6.3.2.1</ecNumber>
    </recommendedName>
</protein>
<comment type="similarity">
    <text evidence="2">Belongs to the pantothenate synthetase family.</text>
</comment>
<keyword evidence="6" id="KW-0067">ATP-binding</keyword>
<comment type="pathway">
    <text evidence="1">Cofactor biosynthesis; (R)-pantothenate biosynthesis; (R)-pantothenate from (R)-pantoate and beta-alanine: step 1/1.</text>
</comment>
<evidence type="ECO:0000256" key="2">
    <source>
        <dbReference type="ARBA" id="ARBA00009256"/>
    </source>
</evidence>
<dbReference type="NCBIfam" id="TIGR00125">
    <property type="entry name" value="cyt_tran_rel"/>
    <property type="match status" value="1"/>
</dbReference>
<dbReference type="FunFam" id="3.40.50.620:FF:000013">
    <property type="entry name" value="Pantothenate synthetase"/>
    <property type="match status" value="1"/>
</dbReference>
<dbReference type="GO" id="GO:0004592">
    <property type="term" value="F:pantoate-beta-alanine ligase activity"/>
    <property type="evidence" value="ECO:0007669"/>
    <property type="project" value="UniProtKB-UniRule"/>
</dbReference>
<feature type="non-terminal residue" evidence="9">
    <location>
        <position position="275"/>
    </location>
</feature>
<dbReference type="InterPro" id="IPR003721">
    <property type="entry name" value="Pantoate_ligase"/>
</dbReference>
<dbReference type="EC" id="6.3.2.1" evidence="8"/>
<keyword evidence="4" id="KW-0566">Pantothenate biosynthesis</keyword>
<dbReference type="InterPro" id="IPR014729">
    <property type="entry name" value="Rossmann-like_a/b/a_fold"/>
</dbReference>
<name>A0A7V2T133_LEUMU</name>
<evidence type="ECO:0000313" key="9">
    <source>
        <dbReference type="EMBL" id="HFC91406.1"/>
    </source>
</evidence>
<accession>A0A7V2T133</accession>
<dbReference type="InterPro" id="IPR042176">
    <property type="entry name" value="Pantoate_ligase_C"/>
</dbReference>
<dbReference type="Pfam" id="PF02569">
    <property type="entry name" value="Pantoate_ligase"/>
    <property type="match status" value="1"/>
</dbReference>
<dbReference type="AlphaFoldDB" id="A0A7V2T133"/>
<sequence length="275" mass="30603">MLHYSKISSLRKQLKQWKQQGQIIAFVPTMGNLHAGHIELVTEASKRADKVVVSIFVNPIQFDKKADLEAYPKTLDNDKEKLELAGCDLVFTPSVDALYPDGEATTRVEVPILGEILEGKSRIGHFSGVSTIVNKLFNIVMPEFAVFGQKDFQQLMLVKTMVIDLNMPIEVIGIATVRESDGLAMSSRNGYLTQQERCIAALFQQQLQLIVSAIKNGNKNFIKLQSQAANELNKAGFKADYIEVRRVKDLQIASVEDSELVLLGAVWLGKARLLD</sequence>
<evidence type="ECO:0000256" key="4">
    <source>
        <dbReference type="ARBA" id="ARBA00022655"/>
    </source>
</evidence>
<gene>
    <name evidence="9" type="ORF">ENJ51_01190</name>
</gene>
<dbReference type="UniPathway" id="UPA00028">
    <property type="reaction ID" value="UER00005"/>
</dbReference>
<comment type="caution">
    <text evidence="9">The sequence shown here is derived from an EMBL/GenBank/DDBJ whole genome shotgun (WGS) entry which is preliminary data.</text>
</comment>
<comment type="catalytic activity">
    <reaction evidence="7">
        <text>(R)-pantoate + beta-alanine + ATP = (R)-pantothenate + AMP + diphosphate + H(+)</text>
        <dbReference type="Rhea" id="RHEA:10912"/>
        <dbReference type="ChEBI" id="CHEBI:15378"/>
        <dbReference type="ChEBI" id="CHEBI:15980"/>
        <dbReference type="ChEBI" id="CHEBI:29032"/>
        <dbReference type="ChEBI" id="CHEBI:30616"/>
        <dbReference type="ChEBI" id="CHEBI:33019"/>
        <dbReference type="ChEBI" id="CHEBI:57966"/>
        <dbReference type="ChEBI" id="CHEBI:456215"/>
        <dbReference type="EC" id="6.3.2.1"/>
    </reaction>
</comment>
<keyword evidence="5" id="KW-0547">Nucleotide-binding</keyword>
<evidence type="ECO:0000256" key="6">
    <source>
        <dbReference type="ARBA" id="ARBA00022840"/>
    </source>
</evidence>
<dbReference type="Gene3D" id="3.40.50.620">
    <property type="entry name" value="HUPs"/>
    <property type="match status" value="1"/>
</dbReference>
<dbReference type="CDD" id="cd00560">
    <property type="entry name" value="PanC"/>
    <property type="match status" value="1"/>
</dbReference>
<dbReference type="NCBIfam" id="TIGR00018">
    <property type="entry name" value="panC"/>
    <property type="match status" value="1"/>
</dbReference>
<evidence type="ECO:0000256" key="1">
    <source>
        <dbReference type="ARBA" id="ARBA00004990"/>
    </source>
</evidence>
<dbReference type="EMBL" id="DRMS01000044">
    <property type="protein sequence ID" value="HFC91406.1"/>
    <property type="molecule type" value="Genomic_DNA"/>
</dbReference>
<dbReference type="Proteomes" id="UP000885750">
    <property type="component" value="Unassembled WGS sequence"/>
</dbReference>
<dbReference type="InterPro" id="IPR004821">
    <property type="entry name" value="Cyt_trans-like"/>
</dbReference>
<dbReference type="HAMAP" id="MF_00158">
    <property type="entry name" value="PanC"/>
    <property type="match status" value="1"/>
</dbReference>
<organism evidence="9">
    <name type="scientific">Leucothrix mucor</name>
    <dbReference type="NCBI Taxonomy" id="45248"/>
    <lineage>
        <taxon>Bacteria</taxon>
        <taxon>Pseudomonadati</taxon>
        <taxon>Pseudomonadota</taxon>
        <taxon>Gammaproteobacteria</taxon>
        <taxon>Thiotrichales</taxon>
        <taxon>Thiotrichaceae</taxon>
        <taxon>Leucothrix</taxon>
    </lineage>
</organism>